<dbReference type="Gene3D" id="1.10.287.130">
    <property type="match status" value="1"/>
</dbReference>
<dbReference type="SUPFAM" id="SSF55874">
    <property type="entry name" value="ATPase domain of HSP90 chaperone/DNA topoisomerase II/histidine kinase"/>
    <property type="match status" value="1"/>
</dbReference>
<dbReference type="Pfam" id="PF02518">
    <property type="entry name" value="HATPase_c"/>
    <property type="match status" value="1"/>
</dbReference>
<dbReference type="InterPro" id="IPR003594">
    <property type="entry name" value="HATPase_dom"/>
</dbReference>
<organism evidence="13">
    <name type="scientific">uncultured Desulfobacterium sp</name>
    <dbReference type="NCBI Taxonomy" id="201089"/>
    <lineage>
        <taxon>Bacteria</taxon>
        <taxon>Pseudomonadati</taxon>
        <taxon>Thermodesulfobacteriota</taxon>
        <taxon>Desulfobacteria</taxon>
        <taxon>Desulfobacterales</taxon>
        <taxon>Desulfobacteriaceae</taxon>
        <taxon>Desulfobacterium</taxon>
        <taxon>environmental samples</taxon>
    </lineage>
</organism>
<evidence type="ECO:0000313" key="13">
    <source>
        <dbReference type="EMBL" id="SPD74051.1"/>
    </source>
</evidence>
<dbReference type="Pfam" id="PF00512">
    <property type="entry name" value="HisKA"/>
    <property type="match status" value="1"/>
</dbReference>
<evidence type="ECO:0000259" key="10">
    <source>
        <dbReference type="PROSITE" id="PS50109"/>
    </source>
</evidence>
<dbReference type="Pfam" id="PF13426">
    <property type="entry name" value="PAS_9"/>
    <property type="match status" value="1"/>
</dbReference>
<dbReference type="SUPFAM" id="SSF47384">
    <property type="entry name" value="Homodimeric domain of signal transducing histidine kinase"/>
    <property type="match status" value="1"/>
</dbReference>
<dbReference type="InterPro" id="IPR005467">
    <property type="entry name" value="His_kinase_dom"/>
</dbReference>
<evidence type="ECO:0000256" key="8">
    <source>
        <dbReference type="ARBA" id="ARBA00023012"/>
    </source>
</evidence>
<dbReference type="InterPro" id="IPR036097">
    <property type="entry name" value="HisK_dim/P_sf"/>
</dbReference>
<keyword evidence="3" id="KW-0597">Phosphoprotein</keyword>
<dbReference type="GO" id="GO:0000155">
    <property type="term" value="F:phosphorelay sensor kinase activity"/>
    <property type="evidence" value="ECO:0007669"/>
    <property type="project" value="InterPro"/>
</dbReference>
<gene>
    <name evidence="13" type="ORF">PITCH_A2030195</name>
</gene>
<protein>
    <recommendedName>
        <fullName evidence="2">histidine kinase</fullName>
        <ecNumber evidence="2">2.7.13.3</ecNumber>
    </recommendedName>
</protein>
<feature type="transmembrane region" description="Helical" evidence="9">
    <location>
        <begin position="163"/>
        <end position="185"/>
    </location>
</feature>
<dbReference type="Pfam" id="PF25323">
    <property type="entry name" value="6TM_PilS"/>
    <property type="match status" value="1"/>
</dbReference>
<dbReference type="CDD" id="cd00082">
    <property type="entry name" value="HisKA"/>
    <property type="match status" value="1"/>
</dbReference>
<evidence type="ECO:0000256" key="9">
    <source>
        <dbReference type="SAM" id="Phobius"/>
    </source>
</evidence>
<dbReference type="InterPro" id="IPR003661">
    <property type="entry name" value="HisK_dim/P_dom"/>
</dbReference>
<accession>A0A445MXH2</accession>
<comment type="catalytic activity">
    <reaction evidence="1">
        <text>ATP + protein L-histidine = ADP + protein N-phospho-L-histidine.</text>
        <dbReference type="EC" id="2.7.13.3"/>
    </reaction>
</comment>
<proteinExistence type="predicted"/>
<evidence type="ECO:0000256" key="5">
    <source>
        <dbReference type="ARBA" id="ARBA00022741"/>
    </source>
</evidence>
<keyword evidence="4" id="KW-0808">Transferase</keyword>
<dbReference type="PROSITE" id="PS50109">
    <property type="entry name" value="HIS_KIN"/>
    <property type="match status" value="1"/>
</dbReference>
<feature type="domain" description="PAS" evidence="11">
    <location>
        <begin position="209"/>
        <end position="250"/>
    </location>
</feature>
<feature type="domain" description="Histidine kinase" evidence="10">
    <location>
        <begin position="342"/>
        <end position="552"/>
    </location>
</feature>
<dbReference type="PROSITE" id="PS50113">
    <property type="entry name" value="PAC"/>
    <property type="match status" value="1"/>
</dbReference>
<dbReference type="NCBIfam" id="TIGR00229">
    <property type="entry name" value="sensory_box"/>
    <property type="match status" value="1"/>
</dbReference>
<dbReference type="Gene3D" id="3.30.565.10">
    <property type="entry name" value="Histidine kinase-like ATPase, C-terminal domain"/>
    <property type="match status" value="1"/>
</dbReference>
<dbReference type="PANTHER" id="PTHR43065">
    <property type="entry name" value="SENSOR HISTIDINE KINASE"/>
    <property type="match status" value="1"/>
</dbReference>
<keyword evidence="7" id="KW-0067">ATP-binding</keyword>
<dbReference type="InterPro" id="IPR035965">
    <property type="entry name" value="PAS-like_dom_sf"/>
</dbReference>
<dbReference type="InterPro" id="IPR036890">
    <property type="entry name" value="HATPase_C_sf"/>
</dbReference>
<feature type="transmembrane region" description="Helical" evidence="9">
    <location>
        <begin position="79"/>
        <end position="97"/>
    </location>
</feature>
<feature type="transmembrane region" description="Helical" evidence="9">
    <location>
        <begin position="20"/>
        <end position="40"/>
    </location>
</feature>
<keyword evidence="9" id="KW-1133">Transmembrane helix</keyword>
<dbReference type="GO" id="GO:0005524">
    <property type="term" value="F:ATP binding"/>
    <property type="evidence" value="ECO:0007669"/>
    <property type="project" value="UniProtKB-KW"/>
</dbReference>
<evidence type="ECO:0000256" key="3">
    <source>
        <dbReference type="ARBA" id="ARBA00022553"/>
    </source>
</evidence>
<reference evidence="13" key="1">
    <citation type="submission" date="2018-01" db="EMBL/GenBank/DDBJ databases">
        <authorList>
            <person name="Regsiter A."/>
            <person name="William W."/>
        </authorList>
    </citation>
    <scope>NUCLEOTIDE SEQUENCE</scope>
    <source>
        <strain evidence="13">TRIP AH-1</strain>
    </source>
</reference>
<evidence type="ECO:0000256" key="6">
    <source>
        <dbReference type="ARBA" id="ARBA00022777"/>
    </source>
</evidence>
<dbReference type="PROSITE" id="PS50112">
    <property type="entry name" value="PAS"/>
    <property type="match status" value="1"/>
</dbReference>
<dbReference type="PRINTS" id="PR00344">
    <property type="entry name" value="BCTRLSENSOR"/>
</dbReference>
<evidence type="ECO:0000256" key="2">
    <source>
        <dbReference type="ARBA" id="ARBA00012438"/>
    </source>
</evidence>
<dbReference type="InterPro" id="IPR004358">
    <property type="entry name" value="Sig_transdc_His_kin-like_C"/>
</dbReference>
<name>A0A445MXH2_9BACT</name>
<dbReference type="EMBL" id="OJIN01000117">
    <property type="protein sequence ID" value="SPD74051.1"/>
    <property type="molecule type" value="Genomic_DNA"/>
</dbReference>
<dbReference type="Gene3D" id="3.30.450.20">
    <property type="entry name" value="PAS domain"/>
    <property type="match status" value="1"/>
</dbReference>
<dbReference type="SMART" id="SM00388">
    <property type="entry name" value="HisKA"/>
    <property type="match status" value="1"/>
</dbReference>
<keyword evidence="8" id="KW-0902">Two-component regulatory system</keyword>
<feature type="domain" description="PAC" evidence="12">
    <location>
        <begin position="277"/>
        <end position="329"/>
    </location>
</feature>
<evidence type="ECO:0000256" key="7">
    <source>
        <dbReference type="ARBA" id="ARBA00022840"/>
    </source>
</evidence>
<dbReference type="SMART" id="SM00091">
    <property type="entry name" value="PAS"/>
    <property type="match status" value="1"/>
</dbReference>
<keyword evidence="5" id="KW-0547">Nucleotide-binding</keyword>
<keyword evidence="6 13" id="KW-0418">Kinase</keyword>
<dbReference type="SUPFAM" id="SSF55785">
    <property type="entry name" value="PYP-like sensor domain (PAS domain)"/>
    <property type="match status" value="1"/>
</dbReference>
<evidence type="ECO:0000256" key="4">
    <source>
        <dbReference type="ARBA" id="ARBA00022679"/>
    </source>
</evidence>
<dbReference type="PANTHER" id="PTHR43065:SF10">
    <property type="entry name" value="PEROXIDE STRESS-ACTIVATED HISTIDINE KINASE MAK3"/>
    <property type="match status" value="1"/>
</dbReference>
<dbReference type="CDD" id="cd00130">
    <property type="entry name" value="PAS"/>
    <property type="match status" value="1"/>
</dbReference>
<keyword evidence="9" id="KW-0812">Transmembrane</keyword>
<dbReference type="InterPro" id="IPR000700">
    <property type="entry name" value="PAS-assoc_C"/>
</dbReference>
<dbReference type="EC" id="2.7.13.3" evidence="2"/>
<dbReference type="InterPro" id="IPR000014">
    <property type="entry name" value="PAS"/>
</dbReference>
<evidence type="ECO:0000256" key="1">
    <source>
        <dbReference type="ARBA" id="ARBA00000085"/>
    </source>
</evidence>
<keyword evidence="9" id="KW-0472">Membrane</keyword>
<feature type="transmembrane region" description="Helical" evidence="9">
    <location>
        <begin position="103"/>
        <end position="120"/>
    </location>
</feature>
<dbReference type="SMART" id="SM00387">
    <property type="entry name" value="HATPase_c"/>
    <property type="match status" value="1"/>
</dbReference>
<feature type="transmembrane region" description="Helical" evidence="9">
    <location>
        <begin position="46"/>
        <end position="67"/>
    </location>
</feature>
<evidence type="ECO:0000259" key="11">
    <source>
        <dbReference type="PROSITE" id="PS50112"/>
    </source>
</evidence>
<dbReference type="AlphaFoldDB" id="A0A445MXH2"/>
<sequence>MTETELQQSNNARGLRRLMLLRVVVVTVLLGIAAVIQIKGKISPSAGVPVVFAVIIVTYLLSLLYILILKAVKVIKINVYIQALCDILLITLLVYVTGGITSVYSALYNLVIIYASLFLAKRGGLFAASASSVFYGLLLDFQYYGVLPLYGALTDYTFDAAYVLSRLFIHIVSYFIVAVLVSFIAEKEKKSRSLLTEKESEFDQLDFLYKSIIENVNAGIVTIDHAGKIKSFNRAAEEITGFLFTDIEGNWIESIFPGFYEALENIERQKEGGEAIPRAEIVVDGKERKDIHLGFSVSPLNDASDNMIGSVVIFQDLTATKLMEKEIEKSKNLALIGEMAAGLAHEIRNPLTALSGSIQLLKRNLDLDETDARLMQIILRGRDQLEKLISNFLLLARPNPGDREKLDITNIISDVIESIKYDPSWHDNIRMERELCDDSTVFGNRTEVKQMIWNLILNAIQAMPGGGTLKLATKTSTTSKKKHLEVLISDTGCGIEKDTANKIFTPFFTTKERGTGLGLAIANRIAGSHRGEIKIESGAGKGTICKVILPIG</sequence>
<evidence type="ECO:0000259" key="12">
    <source>
        <dbReference type="PROSITE" id="PS50113"/>
    </source>
</evidence>
<feature type="transmembrane region" description="Helical" evidence="9">
    <location>
        <begin position="132"/>
        <end position="151"/>
    </location>
</feature>